<gene>
    <name evidence="2" type="ORF">LCGC14_1491460</name>
</gene>
<dbReference type="EMBL" id="LAZR01010727">
    <property type="protein sequence ID" value="KKM65423.1"/>
    <property type="molecule type" value="Genomic_DNA"/>
</dbReference>
<evidence type="ECO:0000313" key="2">
    <source>
        <dbReference type="EMBL" id="KKM65423.1"/>
    </source>
</evidence>
<protein>
    <submittedName>
        <fullName evidence="2">Uncharacterized protein</fullName>
    </submittedName>
</protein>
<keyword evidence="1" id="KW-0175">Coiled coil</keyword>
<proteinExistence type="predicted"/>
<accession>A0A0F9J7B7</accession>
<name>A0A0F9J7B7_9ZZZZ</name>
<dbReference type="AlphaFoldDB" id="A0A0F9J7B7"/>
<evidence type="ECO:0000256" key="1">
    <source>
        <dbReference type="SAM" id="Coils"/>
    </source>
</evidence>
<sequence length="216" mass="23524">MIHSPASRSWKAPPARAAAGLLAVMILGGCDPQAAPKAVPDQHPQVSMKAKITRLEAEVASLRRANAEKARQIEALQNLPADRMKLMFTVTKVEIGRYSAGRDLDGKTGHDGVRVYLTPKDRDGHTIKAAGSVSVRLFDLARDGDNLLARCDFPADKIARHWVAGLGSHHYRFDCPWPRPPTTGEVTLRVTFTDLLTGKSHTAQRTLKVTPAPAPK</sequence>
<feature type="coiled-coil region" evidence="1">
    <location>
        <begin position="45"/>
        <end position="79"/>
    </location>
</feature>
<comment type="caution">
    <text evidence="2">The sequence shown here is derived from an EMBL/GenBank/DDBJ whole genome shotgun (WGS) entry which is preliminary data.</text>
</comment>
<reference evidence="2" key="1">
    <citation type="journal article" date="2015" name="Nature">
        <title>Complex archaea that bridge the gap between prokaryotes and eukaryotes.</title>
        <authorList>
            <person name="Spang A."/>
            <person name="Saw J.H."/>
            <person name="Jorgensen S.L."/>
            <person name="Zaremba-Niedzwiedzka K."/>
            <person name="Martijn J."/>
            <person name="Lind A.E."/>
            <person name="van Eijk R."/>
            <person name="Schleper C."/>
            <person name="Guy L."/>
            <person name="Ettema T.J."/>
        </authorList>
    </citation>
    <scope>NUCLEOTIDE SEQUENCE</scope>
</reference>
<organism evidence="2">
    <name type="scientific">marine sediment metagenome</name>
    <dbReference type="NCBI Taxonomy" id="412755"/>
    <lineage>
        <taxon>unclassified sequences</taxon>
        <taxon>metagenomes</taxon>
        <taxon>ecological metagenomes</taxon>
    </lineage>
</organism>